<feature type="transmembrane region" description="Helical" evidence="13">
    <location>
        <begin position="382"/>
        <end position="403"/>
    </location>
</feature>
<dbReference type="GO" id="GO:1902600">
    <property type="term" value="P:proton transmembrane transport"/>
    <property type="evidence" value="ECO:0007669"/>
    <property type="project" value="UniProtKB-KW"/>
</dbReference>
<dbReference type="PANTHER" id="PTHR23501">
    <property type="entry name" value="MAJOR FACILITATOR SUPERFAMILY"/>
    <property type="match status" value="1"/>
</dbReference>
<evidence type="ECO:0000256" key="9">
    <source>
        <dbReference type="ARBA" id="ARBA00023065"/>
    </source>
</evidence>
<feature type="transmembrane region" description="Helical" evidence="13">
    <location>
        <begin position="260"/>
        <end position="283"/>
    </location>
</feature>
<evidence type="ECO:0000256" key="8">
    <source>
        <dbReference type="ARBA" id="ARBA00022989"/>
    </source>
</evidence>
<dbReference type="OrthoDB" id="3579747at2"/>
<dbReference type="InterPro" id="IPR020846">
    <property type="entry name" value="MFS_dom"/>
</dbReference>
<dbReference type="AlphaFoldDB" id="A0A4Q5J526"/>
<feature type="transmembrane region" description="Helical" evidence="13">
    <location>
        <begin position="409"/>
        <end position="427"/>
    </location>
</feature>
<feature type="transmembrane region" description="Helical" evidence="13">
    <location>
        <begin position="134"/>
        <end position="153"/>
    </location>
</feature>
<keyword evidence="4" id="KW-0813">Transport</keyword>
<organism evidence="15 16">
    <name type="scientific">Nocardioides iriomotensis</name>
    <dbReference type="NCBI Taxonomy" id="715784"/>
    <lineage>
        <taxon>Bacteria</taxon>
        <taxon>Bacillati</taxon>
        <taxon>Actinomycetota</taxon>
        <taxon>Actinomycetes</taxon>
        <taxon>Propionibacteriales</taxon>
        <taxon>Nocardioidaceae</taxon>
        <taxon>Nocardioides</taxon>
    </lineage>
</organism>
<evidence type="ECO:0000256" key="10">
    <source>
        <dbReference type="ARBA" id="ARBA00023136"/>
    </source>
</evidence>
<feature type="transmembrane region" description="Helical" evidence="13">
    <location>
        <begin position="45"/>
        <end position="65"/>
    </location>
</feature>
<feature type="transmembrane region" description="Helical" evidence="13">
    <location>
        <begin position="159"/>
        <end position="180"/>
    </location>
</feature>
<evidence type="ECO:0000256" key="3">
    <source>
        <dbReference type="ARBA" id="ARBA00007520"/>
    </source>
</evidence>
<proteinExistence type="inferred from homology"/>
<keyword evidence="6 13" id="KW-0812">Transmembrane</keyword>
<dbReference type="Pfam" id="PF07690">
    <property type="entry name" value="MFS_1"/>
    <property type="match status" value="1"/>
</dbReference>
<comment type="function">
    <text evidence="1">Resistance to tetracycline by an active tetracycline efflux. This is an energy-dependent process that decreases the accumulation of the antibiotic in whole cells. This protein functions as a metal-tetracycline/H(+) antiporter.</text>
</comment>
<evidence type="ECO:0000313" key="15">
    <source>
        <dbReference type="EMBL" id="RYU13737.1"/>
    </source>
</evidence>
<protein>
    <recommendedName>
        <fullName evidence="12">Tetracycline resistance protein</fullName>
    </recommendedName>
</protein>
<dbReference type="Proteomes" id="UP000291189">
    <property type="component" value="Unassembled WGS sequence"/>
</dbReference>
<evidence type="ECO:0000313" key="16">
    <source>
        <dbReference type="Proteomes" id="UP000291189"/>
    </source>
</evidence>
<feature type="transmembrane region" description="Helical" evidence="13">
    <location>
        <begin position="109"/>
        <end position="127"/>
    </location>
</feature>
<dbReference type="Gene3D" id="1.20.1720.10">
    <property type="entry name" value="Multidrug resistance protein D"/>
    <property type="match status" value="1"/>
</dbReference>
<dbReference type="PROSITE" id="PS50850">
    <property type="entry name" value="MFS"/>
    <property type="match status" value="1"/>
</dbReference>
<feature type="transmembrane region" description="Helical" evidence="13">
    <location>
        <begin position="77"/>
        <end position="103"/>
    </location>
</feature>
<dbReference type="InterPro" id="IPR036259">
    <property type="entry name" value="MFS_trans_sf"/>
</dbReference>
<evidence type="ECO:0000256" key="11">
    <source>
        <dbReference type="ARBA" id="ARBA00023251"/>
    </source>
</evidence>
<evidence type="ECO:0000256" key="12">
    <source>
        <dbReference type="ARBA" id="ARBA00040630"/>
    </source>
</evidence>
<keyword evidence="9" id="KW-0406">Ion transport</keyword>
<comment type="similarity">
    <text evidence="3">Belongs to the major facilitator superfamily. TCR/Tet family.</text>
</comment>
<reference evidence="15 16" key="1">
    <citation type="submission" date="2019-01" db="EMBL/GenBank/DDBJ databases">
        <title>Nocardioides guangzhouensis sp. nov., an actinobacterium isolated from soil.</title>
        <authorList>
            <person name="Fu Y."/>
            <person name="Cai Y."/>
            <person name="Lin Z."/>
            <person name="Chen P."/>
        </authorList>
    </citation>
    <scope>NUCLEOTIDE SEQUENCE [LARGE SCALE GENOMIC DNA]</scope>
    <source>
        <strain evidence="15 16">NBRC 105384</strain>
    </source>
</reference>
<dbReference type="EMBL" id="SDPU01000014">
    <property type="protein sequence ID" value="RYU13737.1"/>
    <property type="molecule type" value="Genomic_DNA"/>
</dbReference>
<name>A0A4Q5J526_9ACTN</name>
<keyword evidence="11" id="KW-0046">Antibiotic resistance</keyword>
<dbReference type="GO" id="GO:0015297">
    <property type="term" value="F:antiporter activity"/>
    <property type="evidence" value="ECO:0007669"/>
    <property type="project" value="UniProtKB-KW"/>
</dbReference>
<feature type="transmembrane region" description="Helical" evidence="13">
    <location>
        <begin position="192"/>
        <end position="211"/>
    </location>
</feature>
<dbReference type="GO" id="GO:0005886">
    <property type="term" value="C:plasma membrane"/>
    <property type="evidence" value="ECO:0007669"/>
    <property type="project" value="UniProtKB-SubCell"/>
</dbReference>
<feature type="transmembrane region" description="Helical" evidence="13">
    <location>
        <begin position="318"/>
        <end position="340"/>
    </location>
</feature>
<keyword evidence="4" id="KW-0050">Antiport</keyword>
<evidence type="ECO:0000256" key="2">
    <source>
        <dbReference type="ARBA" id="ARBA00004651"/>
    </source>
</evidence>
<dbReference type="Gene3D" id="1.20.1250.20">
    <property type="entry name" value="MFS general substrate transporter like domains"/>
    <property type="match status" value="1"/>
</dbReference>
<keyword evidence="5" id="KW-1003">Cell membrane</keyword>
<feature type="domain" description="Major facilitator superfamily (MFS) profile" evidence="14">
    <location>
        <begin position="10"/>
        <end position="431"/>
    </location>
</feature>
<evidence type="ECO:0000256" key="13">
    <source>
        <dbReference type="SAM" id="Phobius"/>
    </source>
</evidence>
<dbReference type="PRINTS" id="PR01036">
    <property type="entry name" value="TCRTETB"/>
</dbReference>
<comment type="caution">
    <text evidence="15">The sequence shown here is derived from an EMBL/GenBank/DDBJ whole genome shotgun (WGS) entry which is preliminary data.</text>
</comment>
<keyword evidence="7" id="KW-0375">Hydrogen ion transport</keyword>
<dbReference type="PANTHER" id="PTHR23501:SF188">
    <property type="entry name" value="TETRACYCLINE RESISTANCE PROTEIN"/>
    <property type="match status" value="1"/>
</dbReference>
<evidence type="ECO:0000256" key="1">
    <source>
        <dbReference type="ARBA" id="ARBA00003279"/>
    </source>
</evidence>
<feature type="transmembrane region" description="Helical" evidence="13">
    <location>
        <begin position="217"/>
        <end position="239"/>
    </location>
</feature>
<evidence type="ECO:0000256" key="5">
    <source>
        <dbReference type="ARBA" id="ARBA00022475"/>
    </source>
</evidence>
<keyword evidence="16" id="KW-1185">Reference proteome</keyword>
<evidence type="ECO:0000256" key="6">
    <source>
        <dbReference type="ARBA" id="ARBA00022692"/>
    </source>
</evidence>
<gene>
    <name evidence="15" type="ORF">ETU37_05725</name>
</gene>
<keyword evidence="8 13" id="KW-1133">Transmembrane helix</keyword>
<evidence type="ECO:0000259" key="14">
    <source>
        <dbReference type="PROSITE" id="PS50850"/>
    </source>
</evidence>
<dbReference type="SUPFAM" id="SSF103473">
    <property type="entry name" value="MFS general substrate transporter"/>
    <property type="match status" value="1"/>
</dbReference>
<evidence type="ECO:0000256" key="7">
    <source>
        <dbReference type="ARBA" id="ARBA00022781"/>
    </source>
</evidence>
<dbReference type="RefSeq" id="WP_129986219.1">
    <property type="nucleotide sequence ID" value="NZ_SDPU01000014.1"/>
</dbReference>
<comment type="subcellular location">
    <subcellularLocation>
        <location evidence="2">Cell membrane</location>
        <topology evidence="2">Multi-pass membrane protein</topology>
    </subcellularLocation>
</comment>
<accession>A0A4Q5J526</accession>
<dbReference type="GO" id="GO:0046677">
    <property type="term" value="P:response to antibiotic"/>
    <property type="evidence" value="ECO:0007669"/>
    <property type="project" value="UniProtKB-KW"/>
</dbReference>
<feature type="transmembrane region" description="Helical" evidence="13">
    <location>
        <begin position="346"/>
        <end position="370"/>
    </location>
</feature>
<sequence length="443" mass="43755">MSESTDARRLSLLVGVLFGLAGFGSASAAIVLPVLADDLGVSTGVSVWAVSLYALFLAVATAVYGRVSDLVGVRTPFTVGIVLMTVGAVAGALAPSFGVLLAARVLQGAGAAAVPTLGIAAITARYGGDVRTMALGRVAGLAAAVNCLGPLAGGAVEAVLGWRAVIALPVAGIALLPLLWRYLPTGGTRARLDVVGAVLVAATSGGLIMLVQSPSTGATVALVGGLLLVLGVPAVSFWVRRRPHGFLPLSVLSNGTALRSAVAASSVPAAWFALLISVPTVLITVGWEPWQVGLALLPSVVTGLLAPRLSTPLVTRLGASLALVLSGLTAVAALGVAAVGAELHSATVLVLAVVTVTFAFGVGQPALMTVVSNVVAPDVRGVALGLATLMFLAGGSVGSAVVGGLAHSLGMPGSLVLLGLVLLGLIWPAGRLVLAGRAAPEAD</sequence>
<dbReference type="InterPro" id="IPR011701">
    <property type="entry name" value="MFS"/>
</dbReference>
<feature type="transmembrane region" description="Helical" evidence="13">
    <location>
        <begin position="289"/>
        <end position="306"/>
    </location>
</feature>
<evidence type="ECO:0000256" key="4">
    <source>
        <dbReference type="ARBA" id="ARBA00022449"/>
    </source>
</evidence>
<keyword evidence="10 13" id="KW-0472">Membrane</keyword>